<evidence type="ECO:0000313" key="2">
    <source>
        <dbReference type="EMBL" id="KMW58161.1"/>
    </source>
</evidence>
<dbReference type="OrthoDB" id="9806840at2"/>
<dbReference type="EMBL" id="LFTY01000002">
    <property type="protein sequence ID" value="KMW58161.1"/>
    <property type="molecule type" value="Genomic_DNA"/>
</dbReference>
<dbReference type="InterPro" id="IPR009380">
    <property type="entry name" value="DUF1036"/>
</dbReference>
<comment type="caution">
    <text evidence="2">The sequence shown here is derived from an EMBL/GenBank/DDBJ whole genome shotgun (WGS) entry which is preliminary data.</text>
</comment>
<gene>
    <name evidence="2" type="ORF">AIOL_003132</name>
</gene>
<dbReference type="RefSeq" id="WP_082152622.1">
    <property type="nucleotide sequence ID" value="NZ_LFTY01000002.1"/>
</dbReference>
<dbReference type="Proteomes" id="UP000037178">
    <property type="component" value="Unassembled WGS sequence"/>
</dbReference>
<dbReference type="Pfam" id="PF06282">
    <property type="entry name" value="DUF1036"/>
    <property type="match status" value="1"/>
</dbReference>
<proteinExistence type="predicted"/>
<feature type="chain" id="PRO_5005318182" description="Integral membrane protein" evidence="1">
    <location>
        <begin position="24"/>
        <end position="372"/>
    </location>
</feature>
<evidence type="ECO:0000313" key="3">
    <source>
        <dbReference type="Proteomes" id="UP000037178"/>
    </source>
</evidence>
<evidence type="ECO:0008006" key="4">
    <source>
        <dbReference type="Google" id="ProtNLM"/>
    </source>
</evidence>
<dbReference type="PATRIC" id="fig|1675527.3.peg.3275"/>
<dbReference type="AlphaFoldDB" id="A0A0J9E679"/>
<keyword evidence="1" id="KW-0732">Signal</keyword>
<dbReference type="STRING" id="1675527.AIOL_003132"/>
<keyword evidence="3" id="KW-1185">Reference proteome</keyword>
<sequence length="372" mass="39898">MPWRTLAGAALAALLATALPAVAGLTVCNETGLRQSVALGYKGERDWSSKGWWNIPPGDCVLVVAGDLTKRYYYYRAESATGDFRGQDFRFCTRAASFEIAGDTECAQRGFEAQRFREIDTGEAATSFTLTLVAKQEHARSGAAKTPDAEATGLTTQRLSKLPAAPDLGVNTASLKSALPPGRHGEAATLSGVFQGCELERSRSYCSLHAGGTKYRAFYGGPTPEDMLLALEAMPVGIEVTVALDLVERSGRERAVVLRSVATSTKPSPFAALRARIQGDWVSASDPRSEITLHGSEIYARYGGDFSAVRFFELAAECRAGDGARGPVMRQRTIGDARAACFSVLHGAGRLDLVPLSGGAPQRYKRRDPARR</sequence>
<reference evidence="2 3" key="1">
    <citation type="submission" date="2015-06" db="EMBL/GenBank/DDBJ databases">
        <title>Draft genome sequence of an Alphaproteobacteria species associated to the Mediterranean sponge Oscarella lobularis.</title>
        <authorList>
            <person name="Jourda C."/>
            <person name="Santini S."/>
            <person name="Claverie J.-M."/>
        </authorList>
    </citation>
    <scope>NUCLEOTIDE SEQUENCE [LARGE SCALE GENOMIC DNA]</scope>
    <source>
        <strain evidence="2">IGS</strain>
    </source>
</reference>
<name>A0A0J9E679_9RHOB</name>
<evidence type="ECO:0000256" key="1">
    <source>
        <dbReference type="SAM" id="SignalP"/>
    </source>
</evidence>
<protein>
    <recommendedName>
        <fullName evidence="4">Integral membrane protein</fullName>
    </recommendedName>
</protein>
<feature type="signal peptide" evidence="1">
    <location>
        <begin position="1"/>
        <end position="23"/>
    </location>
</feature>
<accession>A0A0J9E679</accession>
<organism evidence="2 3">
    <name type="scientific">Candidatus Rhodobacter oscarellae</name>
    <dbReference type="NCBI Taxonomy" id="1675527"/>
    <lineage>
        <taxon>Bacteria</taxon>
        <taxon>Pseudomonadati</taxon>
        <taxon>Pseudomonadota</taxon>
        <taxon>Alphaproteobacteria</taxon>
        <taxon>Rhodobacterales</taxon>
        <taxon>Rhodobacter group</taxon>
        <taxon>Rhodobacter</taxon>
    </lineage>
</organism>